<feature type="compositionally biased region" description="Polar residues" evidence="1">
    <location>
        <begin position="81"/>
        <end position="91"/>
    </location>
</feature>
<protein>
    <submittedName>
        <fullName evidence="2">Peroxin 23-like protein</fullName>
    </submittedName>
</protein>
<evidence type="ECO:0000256" key="1">
    <source>
        <dbReference type="SAM" id="MobiDB-lite"/>
    </source>
</evidence>
<reference evidence="2 3" key="2">
    <citation type="journal article" date="2015" name="Eukaryot. Cell">
        <title>Asexual propagation of a virulent clone complex in a human and feline outbreak of sporotrichosis.</title>
        <authorList>
            <person name="Teixeira Mde M."/>
            <person name="Rodrigues A.M."/>
            <person name="Tsui C.K."/>
            <person name="de Almeida L.G."/>
            <person name="Van Diepeningen A.D."/>
            <person name="van den Ende B.G."/>
            <person name="Fernandes G.F."/>
            <person name="Kano R."/>
            <person name="Hamelin R.C."/>
            <person name="Lopes-Bezerra L.M."/>
            <person name="Vasconcelos A.T."/>
            <person name="de Hoog S."/>
            <person name="de Camargo Z.P."/>
            <person name="Felipe M.S."/>
        </authorList>
    </citation>
    <scope>NUCLEOTIDE SEQUENCE [LARGE SCALE GENOMIC DNA]</scope>
    <source>
        <strain evidence="2 3">1099-18</strain>
    </source>
</reference>
<comment type="caution">
    <text evidence="2">The sequence shown here is derived from an EMBL/GenBank/DDBJ whole genome shotgun (WGS) entry which is preliminary data.</text>
</comment>
<gene>
    <name evidence="2" type="ORF">SPSK_04113</name>
</gene>
<organism evidence="2 3">
    <name type="scientific">Sporothrix schenckii 1099-18</name>
    <dbReference type="NCBI Taxonomy" id="1397361"/>
    <lineage>
        <taxon>Eukaryota</taxon>
        <taxon>Fungi</taxon>
        <taxon>Dikarya</taxon>
        <taxon>Ascomycota</taxon>
        <taxon>Pezizomycotina</taxon>
        <taxon>Sordariomycetes</taxon>
        <taxon>Sordariomycetidae</taxon>
        <taxon>Ophiostomatales</taxon>
        <taxon>Ophiostomataceae</taxon>
        <taxon>Sporothrix</taxon>
    </lineage>
</organism>
<evidence type="ECO:0000313" key="3">
    <source>
        <dbReference type="Proteomes" id="UP000033710"/>
    </source>
</evidence>
<feature type="compositionally biased region" description="Pro residues" evidence="1">
    <location>
        <begin position="591"/>
        <end position="604"/>
    </location>
</feature>
<dbReference type="OrthoDB" id="72441at2759"/>
<feature type="compositionally biased region" description="Polar residues" evidence="1">
    <location>
        <begin position="170"/>
        <end position="181"/>
    </location>
</feature>
<dbReference type="AlphaFoldDB" id="A0A0F2M328"/>
<feature type="compositionally biased region" description="Low complexity" evidence="1">
    <location>
        <begin position="381"/>
        <end position="390"/>
    </location>
</feature>
<reference evidence="2 3" key="1">
    <citation type="journal article" date="2014" name="BMC Genomics">
        <title>Comparative genomics of the major fungal agents of human and animal Sporotrichosis: Sporothrix schenckii and Sporothrix brasiliensis.</title>
        <authorList>
            <person name="Teixeira M.M."/>
            <person name="de Almeida L.G."/>
            <person name="Kubitschek-Barreira P."/>
            <person name="Alves F.L."/>
            <person name="Kioshima E.S."/>
            <person name="Abadio A.K."/>
            <person name="Fernandes L."/>
            <person name="Derengowski L.S."/>
            <person name="Ferreira K.S."/>
            <person name="Souza R.C."/>
            <person name="Ruiz J.C."/>
            <person name="de Andrade N.C."/>
            <person name="Paes H.C."/>
            <person name="Nicola A.M."/>
            <person name="Albuquerque P."/>
            <person name="Gerber A.L."/>
            <person name="Martins V.P."/>
            <person name="Peconick L.D."/>
            <person name="Neto A.V."/>
            <person name="Chaucanez C.B."/>
            <person name="Silva P.A."/>
            <person name="Cunha O.L."/>
            <person name="de Oliveira F.F."/>
            <person name="dos Santos T.C."/>
            <person name="Barros A.L."/>
            <person name="Soares M.A."/>
            <person name="de Oliveira L.M."/>
            <person name="Marini M.M."/>
            <person name="Villalobos-Duno H."/>
            <person name="Cunha M.M."/>
            <person name="de Hoog S."/>
            <person name="da Silveira J.F."/>
            <person name="Henrissat B."/>
            <person name="Nino-Vega G.A."/>
            <person name="Cisalpino P.S."/>
            <person name="Mora-Montes H.M."/>
            <person name="Almeida S.R."/>
            <person name="Stajich J.E."/>
            <person name="Lopes-Bezerra L.M."/>
            <person name="Vasconcelos A.T."/>
            <person name="Felipe M.S."/>
        </authorList>
    </citation>
    <scope>NUCLEOTIDE SEQUENCE [LARGE SCALE GENOMIC DNA]</scope>
    <source>
        <strain evidence="2 3">1099-18</strain>
    </source>
</reference>
<sequence length="604" mass="65119">MPKIKPRSSRRAPPLQESDYDHEISLVDSAADDAGTNTNAVDACDGAAPETNVETAAGPSAESSAPNTAIDAGDGAGYEATSRQPSDTALTPNPARPLSQVPSVSSSTPLLNTLSTVPTATIDASGAPKNPPQEQSSSRYGSISKIVSVPEGRAPSVLVEDATPNGEVPSGTNTKGKQTAVTKADATPVTAQPSRQSMQSVRSAQSAQSIRLESEAAIDILYENERGGFLCGIPLFSRQALGNLDPSPWTNYAHGTSPTDIRTAQVPDPTWEWAWPEWRINRDEQGVQDENGWEYSFMFAKYFTWHGPTWYNSFVRRRAWIRKRVRRKNTSALSAAASVMGLGEIDSVTDPHLLNPEYFTVLSASETRRSSSRVSSRHASRLSLGAASVGSGPGEGASGGEGEVDGHEGHDGGYIEMPKEILDADILMCFLRAARIDREKIEAVDKFIHNAREDLVRLQDCMHEIMALFVFQASRRTLLTQLIEARDEAVETKEKAAAESEASGADKGKVAEAGTRSKPANDDADAVHKLQALGRRVGYLNAAVKHADEEVRRLEYWSDIKAMAHRGETNGAVGQGEWDAHQWQGVDNSGPKPPPPMSPTQPKT</sequence>
<feature type="region of interest" description="Disordered" evidence="1">
    <location>
        <begin position="568"/>
        <end position="604"/>
    </location>
</feature>
<evidence type="ECO:0000313" key="2">
    <source>
        <dbReference type="EMBL" id="KJR83165.1"/>
    </source>
</evidence>
<feature type="compositionally biased region" description="Low complexity" evidence="1">
    <location>
        <begin position="97"/>
        <end position="119"/>
    </location>
</feature>
<dbReference type="RefSeq" id="XP_016585841.1">
    <property type="nucleotide sequence ID" value="XM_016730924.1"/>
</dbReference>
<feature type="region of interest" description="Disordered" evidence="1">
    <location>
        <begin position="1"/>
        <end position="141"/>
    </location>
</feature>
<dbReference type="Proteomes" id="UP000033710">
    <property type="component" value="Unassembled WGS sequence"/>
</dbReference>
<feature type="compositionally biased region" description="Basic residues" evidence="1">
    <location>
        <begin position="1"/>
        <end position="10"/>
    </location>
</feature>
<feature type="region of interest" description="Disordered" evidence="1">
    <location>
        <begin position="493"/>
        <end position="524"/>
    </location>
</feature>
<accession>A0A0F2M328</accession>
<feature type="compositionally biased region" description="Basic and acidic residues" evidence="1">
    <location>
        <begin position="493"/>
        <end position="510"/>
    </location>
</feature>
<feature type="region of interest" description="Disordered" evidence="1">
    <location>
        <begin position="370"/>
        <end position="412"/>
    </location>
</feature>
<dbReference type="KEGG" id="ssck:SPSK_04113"/>
<feature type="region of interest" description="Disordered" evidence="1">
    <location>
        <begin position="159"/>
        <end position="188"/>
    </location>
</feature>
<dbReference type="VEuPathDB" id="FungiDB:SPSK_04113"/>
<proteinExistence type="predicted"/>
<dbReference type="GeneID" id="27666201"/>
<dbReference type="EMBL" id="AXCR01000010">
    <property type="protein sequence ID" value="KJR83165.1"/>
    <property type="molecule type" value="Genomic_DNA"/>
</dbReference>
<name>A0A0F2M328_SPOSC</name>
<feature type="compositionally biased region" description="Polar residues" evidence="1">
    <location>
        <begin position="132"/>
        <end position="141"/>
    </location>
</feature>
<feature type="compositionally biased region" description="Gly residues" evidence="1">
    <location>
        <begin position="391"/>
        <end position="401"/>
    </location>
</feature>